<protein>
    <submittedName>
        <fullName evidence="1">Uncharacterized protein</fullName>
    </submittedName>
</protein>
<sequence>MKKNTKYFANIEKRRSEPKTIQKLVVNVEEITNRTQILEEQRSFFETLYKRKNVENNTLFKNTHHALNQEEKLLNDGLLNEYECGLALKKCKLTKVQDLMASQSNFINILE</sequence>
<organism evidence="1 2">
    <name type="scientific">Dreissena polymorpha</name>
    <name type="common">Zebra mussel</name>
    <name type="synonym">Mytilus polymorpha</name>
    <dbReference type="NCBI Taxonomy" id="45954"/>
    <lineage>
        <taxon>Eukaryota</taxon>
        <taxon>Metazoa</taxon>
        <taxon>Spiralia</taxon>
        <taxon>Lophotrochozoa</taxon>
        <taxon>Mollusca</taxon>
        <taxon>Bivalvia</taxon>
        <taxon>Autobranchia</taxon>
        <taxon>Heteroconchia</taxon>
        <taxon>Euheterodonta</taxon>
        <taxon>Imparidentia</taxon>
        <taxon>Neoheterodontei</taxon>
        <taxon>Myida</taxon>
        <taxon>Dreissenoidea</taxon>
        <taxon>Dreissenidae</taxon>
        <taxon>Dreissena</taxon>
    </lineage>
</organism>
<dbReference type="EMBL" id="JAIWYP010000003">
    <property type="protein sequence ID" value="KAH3848081.1"/>
    <property type="molecule type" value="Genomic_DNA"/>
</dbReference>
<dbReference type="Proteomes" id="UP000828390">
    <property type="component" value="Unassembled WGS sequence"/>
</dbReference>
<evidence type="ECO:0000313" key="2">
    <source>
        <dbReference type="Proteomes" id="UP000828390"/>
    </source>
</evidence>
<keyword evidence="2" id="KW-1185">Reference proteome</keyword>
<proteinExistence type="predicted"/>
<evidence type="ECO:0000313" key="1">
    <source>
        <dbReference type="EMBL" id="KAH3848081.1"/>
    </source>
</evidence>
<accession>A0A9D4L053</accession>
<reference evidence="1" key="2">
    <citation type="submission" date="2020-11" db="EMBL/GenBank/DDBJ databases">
        <authorList>
            <person name="McCartney M.A."/>
            <person name="Auch B."/>
            <person name="Kono T."/>
            <person name="Mallez S."/>
            <person name="Becker A."/>
            <person name="Gohl D.M."/>
            <person name="Silverstein K.A.T."/>
            <person name="Koren S."/>
            <person name="Bechman K.B."/>
            <person name="Herman A."/>
            <person name="Abrahante J.E."/>
            <person name="Garbe J."/>
        </authorList>
    </citation>
    <scope>NUCLEOTIDE SEQUENCE</scope>
    <source>
        <strain evidence="1">Duluth1</strain>
        <tissue evidence="1">Whole animal</tissue>
    </source>
</reference>
<gene>
    <name evidence="1" type="ORF">DPMN_090429</name>
</gene>
<comment type="caution">
    <text evidence="1">The sequence shown here is derived from an EMBL/GenBank/DDBJ whole genome shotgun (WGS) entry which is preliminary data.</text>
</comment>
<dbReference type="AlphaFoldDB" id="A0A9D4L053"/>
<name>A0A9D4L053_DREPO</name>
<reference evidence="1" key="1">
    <citation type="journal article" date="2019" name="bioRxiv">
        <title>The Genome of the Zebra Mussel, Dreissena polymorpha: A Resource for Invasive Species Research.</title>
        <authorList>
            <person name="McCartney M.A."/>
            <person name="Auch B."/>
            <person name="Kono T."/>
            <person name="Mallez S."/>
            <person name="Zhang Y."/>
            <person name="Obille A."/>
            <person name="Becker A."/>
            <person name="Abrahante J.E."/>
            <person name="Garbe J."/>
            <person name="Badalamenti J.P."/>
            <person name="Herman A."/>
            <person name="Mangelson H."/>
            <person name="Liachko I."/>
            <person name="Sullivan S."/>
            <person name="Sone E.D."/>
            <person name="Koren S."/>
            <person name="Silverstein K.A.T."/>
            <person name="Beckman K.B."/>
            <person name="Gohl D.M."/>
        </authorList>
    </citation>
    <scope>NUCLEOTIDE SEQUENCE</scope>
    <source>
        <strain evidence="1">Duluth1</strain>
        <tissue evidence="1">Whole animal</tissue>
    </source>
</reference>